<evidence type="ECO:0000256" key="1">
    <source>
        <dbReference type="ARBA" id="ARBA00010050"/>
    </source>
</evidence>
<evidence type="ECO:0000256" key="3">
    <source>
        <dbReference type="ARBA" id="ARBA00022927"/>
    </source>
</evidence>
<dbReference type="STRING" id="39946.A2WW93"/>
<comment type="similarity">
    <text evidence="1">Belongs to the SNAP family.</text>
</comment>
<dbReference type="SUPFAM" id="SSF48452">
    <property type="entry name" value="TPR-like"/>
    <property type="match status" value="1"/>
</dbReference>
<dbReference type="Gene3D" id="1.25.40.10">
    <property type="entry name" value="Tetratricopeptide repeat domain"/>
    <property type="match status" value="1"/>
</dbReference>
<dbReference type="InterPro" id="IPR011990">
    <property type="entry name" value="TPR-like_helical_dom_sf"/>
</dbReference>
<dbReference type="GO" id="GO:0035494">
    <property type="term" value="P:SNARE complex disassembly"/>
    <property type="evidence" value="ECO:0007669"/>
    <property type="project" value="TreeGrafter"/>
</dbReference>
<reference evidence="4 5" key="1">
    <citation type="journal article" date="2005" name="PLoS Biol.">
        <title>The genomes of Oryza sativa: a history of duplications.</title>
        <authorList>
            <person name="Yu J."/>
            <person name="Wang J."/>
            <person name="Lin W."/>
            <person name="Li S."/>
            <person name="Li H."/>
            <person name="Zhou J."/>
            <person name="Ni P."/>
            <person name="Dong W."/>
            <person name="Hu S."/>
            <person name="Zeng C."/>
            <person name="Zhang J."/>
            <person name="Zhang Y."/>
            <person name="Li R."/>
            <person name="Xu Z."/>
            <person name="Li S."/>
            <person name="Li X."/>
            <person name="Zheng H."/>
            <person name="Cong L."/>
            <person name="Lin L."/>
            <person name="Yin J."/>
            <person name="Geng J."/>
            <person name="Li G."/>
            <person name="Shi J."/>
            <person name="Liu J."/>
            <person name="Lv H."/>
            <person name="Li J."/>
            <person name="Wang J."/>
            <person name="Deng Y."/>
            <person name="Ran L."/>
            <person name="Shi X."/>
            <person name="Wang X."/>
            <person name="Wu Q."/>
            <person name="Li C."/>
            <person name="Ren X."/>
            <person name="Wang J."/>
            <person name="Wang X."/>
            <person name="Li D."/>
            <person name="Liu D."/>
            <person name="Zhang X."/>
            <person name="Ji Z."/>
            <person name="Zhao W."/>
            <person name="Sun Y."/>
            <person name="Zhang Z."/>
            <person name="Bao J."/>
            <person name="Han Y."/>
            <person name="Dong L."/>
            <person name="Ji J."/>
            <person name="Chen P."/>
            <person name="Wu S."/>
            <person name="Liu J."/>
            <person name="Xiao Y."/>
            <person name="Bu D."/>
            <person name="Tan J."/>
            <person name="Yang L."/>
            <person name="Ye C."/>
            <person name="Zhang J."/>
            <person name="Xu J."/>
            <person name="Zhou Y."/>
            <person name="Yu Y."/>
            <person name="Zhang B."/>
            <person name="Zhuang S."/>
            <person name="Wei H."/>
            <person name="Liu B."/>
            <person name="Lei M."/>
            <person name="Yu H."/>
            <person name="Li Y."/>
            <person name="Xu H."/>
            <person name="Wei S."/>
            <person name="He X."/>
            <person name="Fang L."/>
            <person name="Zhang Z."/>
            <person name="Zhang Y."/>
            <person name="Huang X."/>
            <person name="Su Z."/>
            <person name="Tong W."/>
            <person name="Li J."/>
            <person name="Tong Z."/>
            <person name="Li S."/>
            <person name="Ye J."/>
            <person name="Wang L."/>
            <person name="Fang L."/>
            <person name="Lei T."/>
            <person name="Chen C."/>
            <person name="Chen H."/>
            <person name="Xu Z."/>
            <person name="Li H."/>
            <person name="Huang H."/>
            <person name="Zhang F."/>
            <person name="Xu H."/>
            <person name="Li N."/>
            <person name="Zhao C."/>
            <person name="Li S."/>
            <person name="Dong L."/>
            <person name="Huang Y."/>
            <person name="Li L."/>
            <person name="Xi Y."/>
            <person name="Qi Q."/>
            <person name="Li W."/>
            <person name="Zhang B."/>
            <person name="Hu W."/>
            <person name="Zhang Y."/>
            <person name="Tian X."/>
            <person name="Jiao Y."/>
            <person name="Liang X."/>
            <person name="Jin J."/>
            <person name="Gao L."/>
            <person name="Zheng W."/>
            <person name="Hao B."/>
            <person name="Liu S."/>
            <person name="Wang W."/>
            <person name="Yuan L."/>
            <person name="Cao M."/>
            <person name="McDermott J."/>
            <person name="Samudrala R."/>
            <person name="Wang J."/>
            <person name="Wong G.K."/>
            <person name="Yang H."/>
        </authorList>
    </citation>
    <scope>NUCLEOTIDE SEQUENCE [LARGE SCALE GENOMIC DNA]</scope>
    <source>
        <strain evidence="5">cv. 93-11</strain>
    </source>
</reference>
<evidence type="ECO:0000313" key="4">
    <source>
        <dbReference type="EMBL" id="EAY76239.1"/>
    </source>
</evidence>
<keyword evidence="2" id="KW-0813">Transport</keyword>
<dbReference type="GO" id="GO:0019905">
    <property type="term" value="F:syntaxin binding"/>
    <property type="evidence" value="ECO:0007669"/>
    <property type="project" value="TreeGrafter"/>
</dbReference>
<dbReference type="EMBL" id="CM000126">
    <property type="protein sequence ID" value="EAY76239.1"/>
    <property type="molecule type" value="Genomic_DNA"/>
</dbReference>
<dbReference type="GO" id="GO:0005483">
    <property type="term" value="F:soluble NSF attachment protein activity"/>
    <property type="evidence" value="ECO:0007669"/>
    <property type="project" value="TreeGrafter"/>
</dbReference>
<protein>
    <submittedName>
        <fullName evidence="4">Uncharacterized protein</fullName>
    </submittedName>
</protein>
<keyword evidence="5" id="KW-1185">Reference proteome</keyword>
<dbReference type="PANTHER" id="PTHR13768:SF36">
    <property type="entry name" value="OS01G0812500 PROTEIN"/>
    <property type="match status" value="1"/>
</dbReference>
<dbReference type="Proteomes" id="UP000007015">
    <property type="component" value="Chromosome 1"/>
</dbReference>
<dbReference type="Pfam" id="PF14938">
    <property type="entry name" value="SNAP"/>
    <property type="match status" value="1"/>
</dbReference>
<keyword evidence="3" id="KW-0653">Protein transport</keyword>
<dbReference type="HOGENOM" id="CLU_1985259_0_0_1"/>
<proteinExistence type="inferred from homology"/>
<dbReference type="InterPro" id="IPR000744">
    <property type="entry name" value="NSF_attach"/>
</dbReference>
<sequence>MASLSYVLAKNWRKAAAAFGNEAIQRLKRRSPPAELVAAVALLASARCYRKIQDNADEGEVAAIKLALQKAVSLFAKNDDMQSAATCCKELAEFHEEQRELHAAVHCFLQAKDYYGKPCQLPHPSS</sequence>
<evidence type="ECO:0000256" key="2">
    <source>
        <dbReference type="ARBA" id="ARBA00022448"/>
    </source>
</evidence>
<evidence type="ECO:0000313" key="5">
    <source>
        <dbReference type="Proteomes" id="UP000007015"/>
    </source>
</evidence>
<gene>
    <name evidence="4" type="ORF">OsI_04175</name>
</gene>
<organism evidence="4 5">
    <name type="scientific">Oryza sativa subsp. indica</name>
    <name type="common">Rice</name>
    <dbReference type="NCBI Taxonomy" id="39946"/>
    <lineage>
        <taxon>Eukaryota</taxon>
        <taxon>Viridiplantae</taxon>
        <taxon>Streptophyta</taxon>
        <taxon>Embryophyta</taxon>
        <taxon>Tracheophyta</taxon>
        <taxon>Spermatophyta</taxon>
        <taxon>Magnoliopsida</taxon>
        <taxon>Liliopsida</taxon>
        <taxon>Poales</taxon>
        <taxon>Poaceae</taxon>
        <taxon>BOP clade</taxon>
        <taxon>Oryzoideae</taxon>
        <taxon>Oryzeae</taxon>
        <taxon>Oryzinae</taxon>
        <taxon>Oryza</taxon>
        <taxon>Oryza sativa</taxon>
    </lineage>
</organism>
<dbReference type="GO" id="GO:0031201">
    <property type="term" value="C:SNARE complex"/>
    <property type="evidence" value="ECO:0007669"/>
    <property type="project" value="TreeGrafter"/>
</dbReference>
<accession>A2WW93</accession>
<dbReference type="AlphaFoldDB" id="A2WW93"/>
<dbReference type="PANTHER" id="PTHR13768">
    <property type="entry name" value="SOLUBLE NSF ATTACHMENT PROTEIN SNAP"/>
    <property type="match status" value="1"/>
</dbReference>
<dbReference type="Gramene" id="BGIOSGA004676-TA">
    <property type="protein sequence ID" value="BGIOSGA004676-PA"/>
    <property type="gene ID" value="BGIOSGA004676"/>
</dbReference>
<dbReference type="GO" id="GO:0006886">
    <property type="term" value="P:intracellular protein transport"/>
    <property type="evidence" value="ECO:0007669"/>
    <property type="project" value="InterPro"/>
</dbReference>
<name>A2WW93_ORYSI</name>
<dbReference type="GO" id="GO:0005774">
    <property type="term" value="C:vacuolar membrane"/>
    <property type="evidence" value="ECO:0007669"/>
    <property type="project" value="TreeGrafter"/>
</dbReference>